<protein>
    <submittedName>
        <fullName evidence="2">LuxR family transcriptional regulator</fullName>
    </submittedName>
</protein>
<dbReference type="PRINTS" id="PR00364">
    <property type="entry name" value="DISEASERSIST"/>
</dbReference>
<dbReference type="Gene3D" id="1.10.10.10">
    <property type="entry name" value="Winged helix-like DNA-binding domain superfamily/Winged helix DNA-binding domain"/>
    <property type="match status" value="1"/>
</dbReference>
<dbReference type="InterPro" id="IPR036388">
    <property type="entry name" value="WH-like_DNA-bd_sf"/>
</dbReference>
<keyword evidence="3" id="KW-1185">Reference proteome</keyword>
<dbReference type="GO" id="GO:0006355">
    <property type="term" value="P:regulation of DNA-templated transcription"/>
    <property type="evidence" value="ECO:0007669"/>
    <property type="project" value="InterPro"/>
</dbReference>
<dbReference type="GO" id="GO:0043531">
    <property type="term" value="F:ADP binding"/>
    <property type="evidence" value="ECO:0007669"/>
    <property type="project" value="InterPro"/>
</dbReference>
<dbReference type="InterPro" id="IPR058852">
    <property type="entry name" value="HTH_77"/>
</dbReference>
<dbReference type="Proteomes" id="UP000298860">
    <property type="component" value="Unassembled WGS sequence"/>
</dbReference>
<dbReference type="InterPro" id="IPR027417">
    <property type="entry name" value="P-loop_NTPase"/>
</dbReference>
<dbReference type="PRINTS" id="PR00038">
    <property type="entry name" value="HTHLUXR"/>
</dbReference>
<dbReference type="Pfam" id="PF00196">
    <property type="entry name" value="GerE"/>
    <property type="match status" value="1"/>
</dbReference>
<dbReference type="SMART" id="SM00421">
    <property type="entry name" value="HTH_LUXR"/>
    <property type="match status" value="1"/>
</dbReference>
<dbReference type="Pfam" id="PF25872">
    <property type="entry name" value="HTH_77"/>
    <property type="match status" value="1"/>
</dbReference>
<evidence type="ECO:0000313" key="3">
    <source>
        <dbReference type="Proteomes" id="UP000298860"/>
    </source>
</evidence>
<dbReference type="CDD" id="cd06170">
    <property type="entry name" value="LuxR_C_like"/>
    <property type="match status" value="1"/>
</dbReference>
<dbReference type="GO" id="GO:0003677">
    <property type="term" value="F:DNA binding"/>
    <property type="evidence" value="ECO:0007669"/>
    <property type="project" value="InterPro"/>
</dbReference>
<gene>
    <name evidence="2" type="ORF">GTS_14670</name>
</gene>
<dbReference type="PANTHER" id="PTHR47691">
    <property type="entry name" value="REGULATOR-RELATED"/>
    <property type="match status" value="1"/>
</dbReference>
<dbReference type="Gene3D" id="1.25.40.10">
    <property type="entry name" value="Tetratricopeptide repeat domain"/>
    <property type="match status" value="1"/>
</dbReference>
<name>A0A4D4J316_9PSEU</name>
<dbReference type="AlphaFoldDB" id="A0A4D4J316"/>
<comment type="caution">
    <text evidence="2">The sequence shown here is derived from an EMBL/GenBank/DDBJ whole genome shotgun (WGS) entry which is preliminary data.</text>
</comment>
<dbReference type="SUPFAM" id="SSF46894">
    <property type="entry name" value="C-terminal effector domain of the bipartite response regulators"/>
    <property type="match status" value="1"/>
</dbReference>
<dbReference type="InterPro" id="IPR011990">
    <property type="entry name" value="TPR-like_helical_dom_sf"/>
</dbReference>
<dbReference type="InterPro" id="IPR016032">
    <property type="entry name" value="Sig_transdc_resp-reg_C-effctor"/>
</dbReference>
<proteinExistence type="predicted"/>
<evidence type="ECO:0000259" key="1">
    <source>
        <dbReference type="PROSITE" id="PS50043"/>
    </source>
</evidence>
<dbReference type="EMBL" id="BJFL01000005">
    <property type="protein sequence ID" value="GDY29834.1"/>
    <property type="molecule type" value="Genomic_DNA"/>
</dbReference>
<sequence>MTRPAVRSRASNLPVDVTSFVDRRSELAELRRLLSATRMVTLTGPGGIGKTRLALRAAASVRRTFPDGVWLVDLASLDNGSLLAETVANTLGIRHHATEAPFDVLSERLAGQHLLLVLDSCEHLVDAAATLAATLLPAAPKLWILATSREPLHVGGEHVLTVPPLSVPEPDQPVDAVASFHAVDLFAQRASAVVTDFAVTRDNAGTIAEICRRLDGLPLAIELAAVQLRALSVEQLLERVEHRLQLPVTGRRAAPPRQRTLRALLSWSFDLCSPAEQDLWARLSVFSGGLDLAAAEDVCSGGGIARDAVAGLLVNLVDKSILAREEHAHRVWYRLPELVREYGRERLAGPAEDRVLRRHRDYYRRLAEQAEAEWFGPHQVEWWGRLRRELPNLRTALAFSRTCRSEALAGLRIAAALRIYWITTGILSEGRRWLDGLLALAPDPTPERAKALWVNCWLACLQSDMATAIPLHDAARRLATELDDPSGLAYTARLAGLIAIFRGDLGEATARFEEALARHRATGDPIGVVHAIARLASIAIFRGEHDRAVALCEESLAMSDARGERWYRSYTLWIMGIALWRRGETTRATTAEQTGLRLKLLFADMLGAGNCTEALAWIAASEGDWKRAATLLGAVQCIWRATGLSLYAYLRGFHDACAEDARAHLGDRAYEAAFSSGLRFTPEAAIAYALGEDSAGTPPAPREEATPLTPRERQVAELVAQGLSNRDIAAQLVISQRTAETHVEHILNKLGFTSRVQVAGWLTQSRGAPG</sequence>
<reference evidence="3" key="1">
    <citation type="submission" date="2019-04" db="EMBL/GenBank/DDBJ databases">
        <title>Draft genome sequence of Pseudonocardiaceae bacterium SL3-2-4.</title>
        <authorList>
            <person name="Ningsih F."/>
            <person name="Yokota A."/>
            <person name="Sakai Y."/>
            <person name="Nanatani K."/>
            <person name="Yabe S."/>
            <person name="Oetari A."/>
            <person name="Sjamsuridzal W."/>
        </authorList>
    </citation>
    <scope>NUCLEOTIDE SEQUENCE [LARGE SCALE GENOMIC DNA]</scope>
    <source>
        <strain evidence="3">SL3-2-4</strain>
    </source>
</reference>
<dbReference type="RefSeq" id="WP_137813003.1">
    <property type="nucleotide sequence ID" value="NZ_BJFL01000005.1"/>
</dbReference>
<dbReference type="InterPro" id="IPR000792">
    <property type="entry name" value="Tscrpt_reg_LuxR_C"/>
</dbReference>
<dbReference type="Gene3D" id="3.40.50.300">
    <property type="entry name" value="P-loop containing nucleotide triphosphate hydrolases"/>
    <property type="match status" value="1"/>
</dbReference>
<accession>A0A4D4J316</accession>
<evidence type="ECO:0000313" key="2">
    <source>
        <dbReference type="EMBL" id="GDY29834.1"/>
    </source>
</evidence>
<organism evidence="2 3">
    <name type="scientific">Gandjariella thermophila</name>
    <dbReference type="NCBI Taxonomy" id="1931992"/>
    <lineage>
        <taxon>Bacteria</taxon>
        <taxon>Bacillati</taxon>
        <taxon>Actinomycetota</taxon>
        <taxon>Actinomycetes</taxon>
        <taxon>Pseudonocardiales</taxon>
        <taxon>Pseudonocardiaceae</taxon>
        <taxon>Gandjariella</taxon>
    </lineage>
</organism>
<dbReference type="SUPFAM" id="SSF48452">
    <property type="entry name" value="TPR-like"/>
    <property type="match status" value="1"/>
</dbReference>
<dbReference type="PANTHER" id="PTHR47691:SF3">
    <property type="entry name" value="HTH-TYPE TRANSCRIPTIONAL REGULATOR RV0890C-RELATED"/>
    <property type="match status" value="1"/>
</dbReference>
<dbReference type="PROSITE" id="PS50043">
    <property type="entry name" value="HTH_LUXR_2"/>
    <property type="match status" value="1"/>
</dbReference>
<dbReference type="SUPFAM" id="SSF52540">
    <property type="entry name" value="P-loop containing nucleoside triphosphate hydrolases"/>
    <property type="match status" value="1"/>
</dbReference>
<dbReference type="OrthoDB" id="9812579at2"/>
<feature type="domain" description="HTH luxR-type" evidence="1">
    <location>
        <begin position="701"/>
        <end position="766"/>
    </location>
</feature>